<proteinExistence type="predicted"/>
<reference evidence="1" key="1">
    <citation type="submission" date="2020-08" db="EMBL/GenBank/DDBJ databases">
        <title>Bridging the membrane lipid divide: bacteria of the FCB group superphylum have the potential to synthesize archaeal ether lipids.</title>
        <authorList>
            <person name="Villanueva L."/>
            <person name="von Meijenfeldt F.A.B."/>
            <person name="Westbye A.B."/>
            <person name="Yadav S."/>
            <person name="Hopmans E.C."/>
            <person name="Dutilh B.E."/>
            <person name="Sinninghe Damste J.S."/>
        </authorList>
    </citation>
    <scope>NUCLEOTIDE SEQUENCE</scope>
    <source>
        <strain evidence="1">NIOZ-UU157</strain>
    </source>
</reference>
<evidence type="ECO:0000313" key="1">
    <source>
        <dbReference type="EMBL" id="QPI16369.1"/>
    </source>
</evidence>
<protein>
    <submittedName>
        <fullName evidence="1">Uncharacterized protein</fullName>
    </submittedName>
</protein>
<dbReference type="EMBL" id="MW030560">
    <property type="protein sequence ID" value="QPI16369.1"/>
    <property type="molecule type" value="Genomic_DNA"/>
</dbReference>
<accession>A0A7S9STT1</accession>
<sequence>MSYYYKYNFISPEPIYATVKEELKSYFDTGAVDDLLFPTYLDKCLKKLGRTTYVISEEVLFVEDFQARLPDNFHAVREAWMCAEVPGNPYPSATSFYSQAANATTIQISPLTIGGTPCNNSECQHPSCDGTCMPTLVQAVYKTNNEIARSYRYDYLLKPGNISTRKQCDVSYRNDWNNFAPPVRQFTPGSSTYDSFDIRDNKFVTNFRNAVIHLLFYSTEYDDTGNQLVPDNYRVVEYIEAFLKFKVFETLTNQTNDETFNQLQQKLAYYKQEYNEKYIEAETEVKKQTPWEKQRRIKKDLNRFNMYELPTRTNRYGSRRRRNN</sequence>
<dbReference type="InterPro" id="IPR057118">
    <property type="entry name" value="R1-like"/>
</dbReference>
<organism evidence="1">
    <name type="scientific">Virus NIOZ-UU157</name>
    <dbReference type="NCBI Taxonomy" id="2763269"/>
    <lineage>
        <taxon>Viruses</taxon>
    </lineage>
</organism>
<gene>
    <name evidence="1" type="ORF">NIOZUU157_00260</name>
</gene>
<name>A0A7S9STT1_9VIRU</name>
<dbReference type="Pfam" id="PF24228">
    <property type="entry name" value="CrAss_Ring_1"/>
    <property type="match status" value="1"/>
</dbReference>